<organism evidence="2">
    <name type="scientific">marine metagenome</name>
    <dbReference type="NCBI Taxonomy" id="408172"/>
    <lineage>
        <taxon>unclassified sequences</taxon>
        <taxon>metagenomes</taxon>
        <taxon>ecological metagenomes</taxon>
    </lineage>
</organism>
<feature type="region of interest" description="Disordered" evidence="1">
    <location>
        <begin position="1"/>
        <end position="22"/>
    </location>
</feature>
<protein>
    <submittedName>
        <fullName evidence="2">Uncharacterized protein</fullName>
    </submittedName>
</protein>
<evidence type="ECO:0000313" key="2">
    <source>
        <dbReference type="EMBL" id="SVC64691.1"/>
    </source>
</evidence>
<evidence type="ECO:0000256" key="1">
    <source>
        <dbReference type="SAM" id="MobiDB-lite"/>
    </source>
</evidence>
<name>A0A382NYN5_9ZZZZ</name>
<dbReference type="AlphaFoldDB" id="A0A382NYN5"/>
<reference evidence="2" key="1">
    <citation type="submission" date="2018-05" db="EMBL/GenBank/DDBJ databases">
        <authorList>
            <person name="Lanie J.A."/>
            <person name="Ng W.-L."/>
            <person name="Kazmierczak K.M."/>
            <person name="Andrzejewski T.M."/>
            <person name="Davidsen T.M."/>
            <person name="Wayne K.J."/>
            <person name="Tettelin H."/>
            <person name="Glass J.I."/>
            <person name="Rusch D."/>
            <person name="Podicherti R."/>
            <person name="Tsui H.-C.T."/>
            <person name="Winkler M.E."/>
        </authorList>
    </citation>
    <scope>NUCLEOTIDE SEQUENCE</scope>
</reference>
<sequence>MKPPEVGCSQRGETPVSRFRSPPMASSVVSSHNMTFGFLTVCDAADIGMFGGYLLVDITGRPLEFHCTAPLRVTRAQEILYGATLQRHLHGDQIGGPLLKATQLSPVAVLTDRESLLHARSYGASPVVAIQEQETDNLDSREKTLCLGAIRLCPHAEDISKIDQLRPHFEALSSSIELAEPFDRIRAAIDEAQHH</sequence>
<dbReference type="EMBL" id="UINC01102795">
    <property type="protein sequence ID" value="SVC64691.1"/>
    <property type="molecule type" value="Genomic_DNA"/>
</dbReference>
<accession>A0A382NYN5</accession>
<gene>
    <name evidence="2" type="ORF">METZ01_LOCUS317545</name>
</gene>
<proteinExistence type="predicted"/>